<dbReference type="EMBL" id="AP018227">
    <property type="protein sequence ID" value="BAY84440.1"/>
    <property type="molecule type" value="Genomic_DNA"/>
</dbReference>
<keyword evidence="2" id="KW-1185">Reference proteome</keyword>
<protein>
    <submittedName>
        <fullName evidence="1">Uncharacterized protein</fullName>
    </submittedName>
</protein>
<dbReference type="OrthoDB" id="506760at2"/>
<evidence type="ECO:0000313" key="2">
    <source>
        <dbReference type="Proteomes" id="UP000218418"/>
    </source>
</evidence>
<evidence type="ECO:0000313" key="1">
    <source>
        <dbReference type="EMBL" id="BAY84440.1"/>
    </source>
</evidence>
<accession>A0A1Z4LT72</accession>
<reference evidence="1 2" key="1">
    <citation type="submission" date="2017-06" db="EMBL/GenBank/DDBJ databases">
        <title>Genome sequencing of cyanobaciteial culture collection at National Institute for Environmental Studies (NIES).</title>
        <authorList>
            <person name="Hirose Y."/>
            <person name="Shimura Y."/>
            <person name="Fujisawa T."/>
            <person name="Nakamura Y."/>
            <person name="Kawachi M."/>
        </authorList>
    </citation>
    <scope>NUCLEOTIDE SEQUENCE [LARGE SCALE GENOMIC DNA]</scope>
    <source>
        <strain evidence="1 2">NIES-267</strain>
    </source>
</reference>
<organism evidence="1 2">
    <name type="scientific">Calothrix parasitica NIES-267</name>
    <dbReference type="NCBI Taxonomy" id="1973488"/>
    <lineage>
        <taxon>Bacteria</taxon>
        <taxon>Bacillati</taxon>
        <taxon>Cyanobacteriota</taxon>
        <taxon>Cyanophyceae</taxon>
        <taxon>Nostocales</taxon>
        <taxon>Calotrichaceae</taxon>
        <taxon>Calothrix</taxon>
    </lineage>
</organism>
<dbReference type="Proteomes" id="UP000218418">
    <property type="component" value="Chromosome"/>
</dbReference>
<dbReference type="AlphaFoldDB" id="A0A1Z4LT72"/>
<sequence>MSRPAFSIFAQQYLLALLNGFGTVYLNEPIPRDANLRIFKLPSRFNWGTECLKEITHGDNRVMISPEVIGEAELVDILFEPNSQKSRTSLGLLGEFLSVPCIIEILRWAPNVWELQNCLRHCLTWKSEASESIMNANETSVETSEACSDVREEIDKTLLIIVPSIASQHLQGFAARRDMNISGIYHFAPAFCTTIVVTSELPKNASTLWLRLLGRGPTQRAAIMELIALDDNHPHCTVVQQQLREWYQLLSNNQMFNEGKLLMQTLASI</sequence>
<proteinExistence type="predicted"/>
<name>A0A1Z4LT72_9CYAN</name>
<gene>
    <name evidence="1" type="ORF">NIES267_39360</name>
</gene>